<dbReference type="EMBL" id="SDRB02006458">
    <property type="protein sequence ID" value="THG12591.1"/>
    <property type="molecule type" value="Genomic_DNA"/>
</dbReference>
<sequence>MANQTISFIDQAYEKFLNNDDQYRKNIHAFIGHIYPPPFIQVMEAFAKYKPLNQELAKMDLRSSSLAQKPSAWNKATSSSSRILAGVIGQHLINLKQGSESTIDFLNLMTPQFCSLPVCSLQPSSLPRRQLALNMHFAPYQAPVPPIAYQQYKAQTLLVAFSHLSFKVLRDDIPRKNLLWACDIVSRSHILNPVAQAELYIFLDQLPLLLNWHKYASASSASLEEASAACIQTQHEAENLLKEYEDFKNQDLECEEDANMDDMYMPVNFENIFSKYACTVPDKLTFGEIWEMTQGNREAFDIFGCKFEWGVLYVLARDEEGLLSKEAIRRCFDGSLFEYCAKMQMGGEEKMG</sequence>
<dbReference type="InterPro" id="IPR007736">
    <property type="entry name" value="Caleosin-related"/>
</dbReference>
<keyword evidence="4" id="KW-1185">Reference proteome</keyword>
<gene>
    <name evidence="3" type="ORF">TEA_016003</name>
</gene>
<feature type="coiled-coil region" evidence="2">
    <location>
        <begin position="223"/>
        <end position="257"/>
    </location>
</feature>
<dbReference type="Pfam" id="PF05042">
    <property type="entry name" value="Caleosin"/>
    <property type="match status" value="1"/>
</dbReference>
<name>A0A4S4E8Z8_CAMSN</name>
<protein>
    <submittedName>
        <fullName evidence="3">Uncharacterized protein</fullName>
    </submittedName>
</protein>
<proteinExistence type="inferred from homology"/>
<keyword evidence="2" id="KW-0175">Coiled coil</keyword>
<dbReference type="GO" id="GO:0005509">
    <property type="term" value="F:calcium ion binding"/>
    <property type="evidence" value="ECO:0007669"/>
    <property type="project" value="TreeGrafter"/>
</dbReference>
<dbReference type="GO" id="GO:0004497">
    <property type="term" value="F:monooxygenase activity"/>
    <property type="evidence" value="ECO:0007669"/>
    <property type="project" value="TreeGrafter"/>
</dbReference>
<dbReference type="PANTHER" id="PTHR31495:SF50">
    <property type="entry name" value="PEROXYGENASE 1"/>
    <property type="match status" value="1"/>
</dbReference>
<evidence type="ECO:0000256" key="1">
    <source>
        <dbReference type="ARBA" id="ARBA00006765"/>
    </source>
</evidence>
<accession>A0A4S4E8Z8</accession>
<evidence type="ECO:0000313" key="4">
    <source>
        <dbReference type="Proteomes" id="UP000306102"/>
    </source>
</evidence>
<evidence type="ECO:0000313" key="3">
    <source>
        <dbReference type="EMBL" id="THG12591.1"/>
    </source>
</evidence>
<reference evidence="3 4" key="1">
    <citation type="journal article" date="2018" name="Proc. Natl. Acad. Sci. U.S.A.">
        <title>Draft genome sequence of Camellia sinensis var. sinensis provides insights into the evolution of the tea genome and tea quality.</title>
        <authorList>
            <person name="Wei C."/>
            <person name="Yang H."/>
            <person name="Wang S."/>
            <person name="Zhao J."/>
            <person name="Liu C."/>
            <person name="Gao L."/>
            <person name="Xia E."/>
            <person name="Lu Y."/>
            <person name="Tai Y."/>
            <person name="She G."/>
            <person name="Sun J."/>
            <person name="Cao H."/>
            <person name="Tong W."/>
            <person name="Gao Q."/>
            <person name="Li Y."/>
            <person name="Deng W."/>
            <person name="Jiang X."/>
            <person name="Wang W."/>
            <person name="Chen Q."/>
            <person name="Zhang S."/>
            <person name="Li H."/>
            <person name="Wu J."/>
            <person name="Wang P."/>
            <person name="Li P."/>
            <person name="Shi C."/>
            <person name="Zheng F."/>
            <person name="Jian J."/>
            <person name="Huang B."/>
            <person name="Shan D."/>
            <person name="Shi M."/>
            <person name="Fang C."/>
            <person name="Yue Y."/>
            <person name="Li F."/>
            <person name="Li D."/>
            <person name="Wei S."/>
            <person name="Han B."/>
            <person name="Jiang C."/>
            <person name="Yin Y."/>
            <person name="Xia T."/>
            <person name="Zhang Z."/>
            <person name="Bennetzen J.L."/>
            <person name="Zhao S."/>
            <person name="Wan X."/>
        </authorList>
    </citation>
    <scope>NUCLEOTIDE SEQUENCE [LARGE SCALE GENOMIC DNA]</scope>
    <source>
        <strain evidence="4">cv. Shuchazao</strain>
        <tissue evidence="3">Leaf</tissue>
    </source>
</reference>
<dbReference type="AlphaFoldDB" id="A0A4S4E8Z8"/>
<dbReference type="STRING" id="542762.A0A4S4E8Z8"/>
<evidence type="ECO:0000256" key="2">
    <source>
        <dbReference type="SAM" id="Coils"/>
    </source>
</evidence>
<dbReference type="Proteomes" id="UP000306102">
    <property type="component" value="Unassembled WGS sequence"/>
</dbReference>
<organism evidence="3 4">
    <name type="scientific">Camellia sinensis var. sinensis</name>
    <name type="common">China tea</name>
    <dbReference type="NCBI Taxonomy" id="542762"/>
    <lineage>
        <taxon>Eukaryota</taxon>
        <taxon>Viridiplantae</taxon>
        <taxon>Streptophyta</taxon>
        <taxon>Embryophyta</taxon>
        <taxon>Tracheophyta</taxon>
        <taxon>Spermatophyta</taxon>
        <taxon>Magnoliopsida</taxon>
        <taxon>eudicotyledons</taxon>
        <taxon>Gunneridae</taxon>
        <taxon>Pentapetalae</taxon>
        <taxon>asterids</taxon>
        <taxon>Ericales</taxon>
        <taxon>Theaceae</taxon>
        <taxon>Camellia</taxon>
    </lineage>
</organism>
<comment type="similarity">
    <text evidence="1">Belongs to the caleosin family.</text>
</comment>
<comment type="caution">
    <text evidence="3">The sequence shown here is derived from an EMBL/GenBank/DDBJ whole genome shotgun (WGS) entry which is preliminary data.</text>
</comment>
<dbReference type="PANTHER" id="PTHR31495">
    <property type="entry name" value="PEROXYGENASE 3-RELATED"/>
    <property type="match status" value="1"/>
</dbReference>